<proteinExistence type="predicted"/>
<keyword evidence="6 12" id="KW-0418">Kinase</keyword>
<protein>
    <recommendedName>
        <fullName evidence="2">receptor protein-tyrosine kinase</fullName>
        <ecNumber evidence="2">2.7.10.1</ecNumber>
    </recommendedName>
</protein>
<keyword evidence="7 9" id="KW-0067">ATP-binding</keyword>
<evidence type="ECO:0000256" key="8">
    <source>
        <dbReference type="ARBA" id="ARBA00023137"/>
    </source>
</evidence>
<dbReference type="PANTHER" id="PTHR24416">
    <property type="entry name" value="TYROSINE-PROTEIN KINASE RECEPTOR"/>
    <property type="match status" value="1"/>
</dbReference>
<dbReference type="Pfam" id="PF07714">
    <property type="entry name" value="PK_Tyr_Ser-Thr"/>
    <property type="match status" value="1"/>
</dbReference>
<evidence type="ECO:0000313" key="12">
    <source>
        <dbReference type="RefSeq" id="XP_012944235.1"/>
    </source>
</evidence>
<dbReference type="PROSITE" id="PS00107">
    <property type="entry name" value="PROTEIN_KINASE_ATP"/>
    <property type="match status" value="1"/>
</dbReference>
<evidence type="ECO:0000256" key="7">
    <source>
        <dbReference type="ARBA" id="ARBA00022840"/>
    </source>
</evidence>
<dbReference type="SUPFAM" id="SSF56112">
    <property type="entry name" value="Protein kinase-like (PK-like)"/>
    <property type="match status" value="1"/>
</dbReference>
<dbReference type="SMART" id="SM00219">
    <property type="entry name" value="TyrKc"/>
    <property type="match status" value="1"/>
</dbReference>
<feature type="domain" description="Protein kinase" evidence="10">
    <location>
        <begin position="62"/>
        <end position="166"/>
    </location>
</feature>
<evidence type="ECO:0000259" key="10">
    <source>
        <dbReference type="PROSITE" id="PS50011"/>
    </source>
</evidence>
<keyword evidence="3" id="KW-0597">Phosphoprotein</keyword>
<keyword evidence="5 9" id="KW-0547">Nucleotide-binding</keyword>
<evidence type="ECO:0000256" key="2">
    <source>
        <dbReference type="ARBA" id="ARBA00011902"/>
    </source>
</evidence>
<evidence type="ECO:0000256" key="4">
    <source>
        <dbReference type="ARBA" id="ARBA00022679"/>
    </source>
</evidence>
<dbReference type="InterPro" id="IPR050122">
    <property type="entry name" value="RTK"/>
</dbReference>
<dbReference type="Gene3D" id="3.30.200.20">
    <property type="entry name" value="Phosphorylase Kinase, domain 1"/>
    <property type="match status" value="1"/>
</dbReference>
<dbReference type="EC" id="2.7.10.1" evidence="2"/>
<reference evidence="12" key="1">
    <citation type="submission" date="2025-08" db="UniProtKB">
        <authorList>
            <consortium name="RefSeq"/>
        </authorList>
    </citation>
    <scope>IDENTIFICATION</scope>
</reference>
<evidence type="ECO:0000256" key="9">
    <source>
        <dbReference type="PROSITE-ProRule" id="PRU10141"/>
    </source>
</evidence>
<feature type="non-terminal residue" evidence="12">
    <location>
        <position position="166"/>
    </location>
</feature>
<gene>
    <name evidence="12" type="primary">LOC106013337</name>
</gene>
<evidence type="ECO:0000256" key="1">
    <source>
        <dbReference type="ARBA" id="ARBA00004167"/>
    </source>
</evidence>
<dbReference type="InterPro" id="IPR020635">
    <property type="entry name" value="Tyr_kinase_cat_dom"/>
</dbReference>
<dbReference type="RefSeq" id="XP_012944235.1">
    <property type="nucleotide sequence ID" value="XM_013088781.1"/>
</dbReference>
<keyword evidence="4" id="KW-0808">Transferase</keyword>
<evidence type="ECO:0000256" key="5">
    <source>
        <dbReference type="ARBA" id="ARBA00022741"/>
    </source>
</evidence>
<dbReference type="InterPro" id="IPR000719">
    <property type="entry name" value="Prot_kinase_dom"/>
</dbReference>
<evidence type="ECO:0000256" key="6">
    <source>
        <dbReference type="ARBA" id="ARBA00022777"/>
    </source>
</evidence>
<organism evidence="11 12">
    <name type="scientific">Aplysia californica</name>
    <name type="common">California sea hare</name>
    <dbReference type="NCBI Taxonomy" id="6500"/>
    <lineage>
        <taxon>Eukaryota</taxon>
        <taxon>Metazoa</taxon>
        <taxon>Spiralia</taxon>
        <taxon>Lophotrochozoa</taxon>
        <taxon>Mollusca</taxon>
        <taxon>Gastropoda</taxon>
        <taxon>Heterobranchia</taxon>
        <taxon>Euthyneura</taxon>
        <taxon>Tectipleura</taxon>
        <taxon>Aplysiida</taxon>
        <taxon>Aplysioidea</taxon>
        <taxon>Aplysiidae</taxon>
        <taxon>Aplysia</taxon>
    </lineage>
</organism>
<evidence type="ECO:0000256" key="3">
    <source>
        <dbReference type="ARBA" id="ARBA00022553"/>
    </source>
</evidence>
<dbReference type="InterPro" id="IPR011009">
    <property type="entry name" value="Kinase-like_dom_sf"/>
</dbReference>
<sequence>MKRKLEKGKTHQFILRGPDTELATLRELPHTAFQQSNTLYAISIPCTDEEIAKLPHFSRSQLVLTMFLGSGAFGEVFEGLAKNILGDSTGETKCAVKTLRKSASDHEKEEFLKEALLMKNFRHEHILSLLGVCLDNDPQFIIMELMEGGDLLSFLRSCRATSTTPA</sequence>
<comment type="subcellular location">
    <subcellularLocation>
        <location evidence="1">Membrane</location>
        <topology evidence="1">Single-pass membrane protein</topology>
    </subcellularLocation>
</comment>
<dbReference type="GeneID" id="106013337"/>
<dbReference type="GO" id="GO:0016301">
    <property type="term" value="F:kinase activity"/>
    <property type="evidence" value="ECO:0007669"/>
    <property type="project" value="UniProtKB-KW"/>
</dbReference>
<accession>A0ABM1AAZ0</accession>
<dbReference type="InterPro" id="IPR017441">
    <property type="entry name" value="Protein_kinase_ATP_BS"/>
</dbReference>
<dbReference type="PANTHER" id="PTHR24416:SF527">
    <property type="entry name" value="PROTO-ONCOGENE TYROSINE-PROTEIN KINASE ROS"/>
    <property type="match status" value="1"/>
</dbReference>
<keyword evidence="8" id="KW-0829">Tyrosine-protein kinase</keyword>
<evidence type="ECO:0000313" key="11">
    <source>
        <dbReference type="Proteomes" id="UP000694888"/>
    </source>
</evidence>
<dbReference type="PROSITE" id="PS50011">
    <property type="entry name" value="PROTEIN_KINASE_DOM"/>
    <property type="match status" value="1"/>
</dbReference>
<feature type="binding site" evidence="9">
    <location>
        <position position="97"/>
    </location>
    <ligand>
        <name>ATP</name>
        <dbReference type="ChEBI" id="CHEBI:30616"/>
    </ligand>
</feature>
<dbReference type="InterPro" id="IPR001245">
    <property type="entry name" value="Ser-Thr/Tyr_kinase_cat_dom"/>
</dbReference>
<keyword evidence="11" id="KW-1185">Reference proteome</keyword>
<dbReference type="Proteomes" id="UP000694888">
    <property type="component" value="Unplaced"/>
</dbReference>
<name>A0ABM1AAZ0_APLCA</name>